<dbReference type="Proteomes" id="UP000744980">
    <property type="component" value="Unassembled WGS sequence"/>
</dbReference>
<dbReference type="AlphaFoldDB" id="A0AAW4FRI1"/>
<comment type="caution">
    <text evidence="1">The sequence shown here is derived from an EMBL/GenBank/DDBJ whole genome shotgun (WGS) entry which is preliminary data.</text>
</comment>
<gene>
    <name evidence="1" type="ORF">GFB56_24420</name>
</gene>
<protein>
    <recommendedName>
        <fullName evidence="3">N-acetyltransferase</fullName>
    </recommendedName>
</protein>
<keyword evidence="2" id="KW-1185">Reference proteome</keyword>
<evidence type="ECO:0008006" key="3">
    <source>
        <dbReference type="Google" id="ProtNLM"/>
    </source>
</evidence>
<sequence>MPDEPAPEIIFQRFARADLGTYRSWFADAEISRFLSYRPMTGSRM</sequence>
<evidence type="ECO:0000313" key="1">
    <source>
        <dbReference type="EMBL" id="MBM3093908.1"/>
    </source>
</evidence>
<dbReference type="EMBL" id="WXFA01000020">
    <property type="protein sequence ID" value="MBM3093908.1"/>
    <property type="molecule type" value="Genomic_DNA"/>
</dbReference>
<reference evidence="1 2" key="1">
    <citation type="submission" date="2020-01" db="EMBL/GenBank/DDBJ databases">
        <title>Draft genome assembly of Ensifer adhaerens T173.</title>
        <authorList>
            <person name="Craig J.E."/>
            <person name="Stinchcombe J.R."/>
        </authorList>
    </citation>
    <scope>NUCLEOTIDE SEQUENCE [LARGE SCALE GENOMIC DNA]</scope>
    <source>
        <strain evidence="1 2">T173</strain>
    </source>
</reference>
<proteinExistence type="predicted"/>
<organism evidence="1 2">
    <name type="scientific">Ensifer canadensis</name>
    <dbReference type="NCBI Taxonomy" id="555315"/>
    <lineage>
        <taxon>Bacteria</taxon>
        <taxon>Pseudomonadati</taxon>
        <taxon>Pseudomonadota</taxon>
        <taxon>Alphaproteobacteria</taxon>
        <taxon>Hyphomicrobiales</taxon>
        <taxon>Rhizobiaceae</taxon>
        <taxon>Sinorhizobium/Ensifer group</taxon>
        <taxon>Ensifer</taxon>
    </lineage>
</organism>
<accession>A0AAW4FRI1</accession>
<name>A0AAW4FRI1_9HYPH</name>
<dbReference type="RefSeq" id="WP_203528836.1">
    <property type="nucleotide sequence ID" value="NZ_CP083371.1"/>
</dbReference>
<evidence type="ECO:0000313" key="2">
    <source>
        <dbReference type="Proteomes" id="UP000744980"/>
    </source>
</evidence>